<name>A0A8S1HVG9_9PELO</name>
<feature type="compositionally biased region" description="Polar residues" evidence="1">
    <location>
        <begin position="124"/>
        <end position="141"/>
    </location>
</feature>
<reference evidence="2" key="1">
    <citation type="submission" date="2020-10" db="EMBL/GenBank/DDBJ databases">
        <authorList>
            <person name="Kikuchi T."/>
        </authorList>
    </citation>
    <scope>NUCLEOTIDE SEQUENCE</scope>
    <source>
        <strain evidence="2">NKZ352</strain>
    </source>
</reference>
<comment type="caution">
    <text evidence="2">The sequence shown here is derived from an EMBL/GenBank/DDBJ whole genome shotgun (WGS) entry which is preliminary data.</text>
</comment>
<evidence type="ECO:0000313" key="2">
    <source>
        <dbReference type="EMBL" id="CAD6198511.1"/>
    </source>
</evidence>
<dbReference type="AlphaFoldDB" id="A0A8S1HVG9"/>
<proteinExistence type="predicted"/>
<feature type="region of interest" description="Disordered" evidence="1">
    <location>
        <begin position="116"/>
        <end position="159"/>
    </location>
</feature>
<organism evidence="2 3">
    <name type="scientific">Caenorhabditis auriculariae</name>
    <dbReference type="NCBI Taxonomy" id="2777116"/>
    <lineage>
        <taxon>Eukaryota</taxon>
        <taxon>Metazoa</taxon>
        <taxon>Ecdysozoa</taxon>
        <taxon>Nematoda</taxon>
        <taxon>Chromadorea</taxon>
        <taxon>Rhabditida</taxon>
        <taxon>Rhabditina</taxon>
        <taxon>Rhabditomorpha</taxon>
        <taxon>Rhabditoidea</taxon>
        <taxon>Rhabditidae</taxon>
        <taxon>Peloderinae</taxon>
        <taxon>Caenorhabditis</taxon>
    </lineage>
</organism>
<dbReference type="EMBL" id="CAJGYM010000128">
    <property type="protein sequence ID" value="CAD6198511.1"/>
    <property type="molecule type" value="Genomic_DNA"/>
</dbReference>
<evidence type="ECO:0000256" key="1">
    <source>
        <dbReference type="SAM" id="MobiDB-lite"/>
    </source>
</evidence>
<gene>
    <name evidence="2" type="ORF">CAUJ_LOCUS14417</name>
</gene>
<sequence length="159" mass="17602">MLGRSQVVAENTARVYFQHMRRMAHHTEKGLFGNAFDKTKELATDTNDKLKEALKAAIGGETANTEAVASTSDEDSRSLLGSAAEKKNELRENLSEALESLKEKVAEQWEVMTGVEAPKDELNAQENYENLSGSDQQNLPINSFPGHDLPRNASDQLRQ</sequence>
<feature type="compositionally biased region" description="Polar residues" evidence="1">
    <location>
        <begin position="62"/>
        <end position="71"/>
    </location>
</feature>
<keyword evidence="3" id="KW-1185">Reference proteome</keyword>
<accession>A0A8S1HVG9</accession>
<feature type="region of interest" description="Disordered" evidence="1">
    <location>
        <begin position="58"/>
        <end position="88"/>
    </location>
</feature>
<dbReference type="Proteomes" id="UP000835052">
    <property type="component" value="Unassembled WGS sequence"/>
</dbReference>
<evidence type="ECO:0000313" key="3">
    <source>
        <dbReference type="Proteomes" id="UP000835052"/>
    </source>
</evidence>
<protein>
    <submittedName>
        <fullName evidence="2">Uncharacterized protein</fullName>
    </submittedName>
</protein>